<dbReference type="GO" id="GO:0016020">
    <property type="term" value="C:membrane"/>
    <property type="evidence" value="ECO:0007669"/>
    <property type="project" value="TreeGrafter"/>
</dbReference>
<dbReference type="AlphaFoldDB" id="A0AA35QRY0"/>
<proteinExistence type="inferred from homology"/>
<keyword evidence="4" id="KW-1185">Reference proteome</keyword>
<name>A0AA35QRY0_GEOBA</name>
<accession>A0AA35QRY0</accession>
<dbReference type="PANTHER" id="PTHR14096">
    <property type="entry name" value="APOLIPOPROTEIN L"/>
    <property type="match status" value="1"/>
</dbReference>
<comment type="caution">
    <text evidence="3">The sequence shown here is derived from an EMBL/GenBank/DDBJ whole genome shotgun (WGS) entry which is preliminary data.</text>
</comment>
<feature type="region of interest" description="Disordered" evidence="2">
    <location>
        <begin position="91"/>
        <end position="136"/>
    </location>
</feature>
<evidence type="ECO:0000313" key="4">
    <source>
        <dbReference type="Proteomes" id="UP001174909"/>
    </source>
</evidence>
<dbReference type="Proteomes" id="UP001174909">
    <property type="component" value="Unassembled WGS sequence"/>
</dbReference>
<dbReference type="GO" id="GO:0006869">
    <property type="term" value="P:lipid transport"/>
    <property type="evidence" value="ECO:0007669"/>
    <property type="project" value="InterPro"/>
</dbReference>
<dbReference type="GO" id="GO:0042157">
    <property type="term" value="P:lipoprotein metabolic process"/>
    <property type="evidence" value="ECO:0007669"/>
    <property type="project" value="InterPro"/>
</dbReference>
<dbReference type="GO" id="GO:0008289">
    <property type="term" value="F:lipid binding"/>
    <property type="evidence" value="ECO:0007669"/>
    <property type="project" value="InterPro"/>
</dbReference>
<feature type="compositionally biased region" description="Basic and acidic residues" evidence="2">
    <location>
        <begin position="111"/>
        <end position="136"/>
    </location>
</feature>
<reference evidence="3" key="1">
    <citation type="submission" date="2023-03" db="EMBL/GenBank/DDBJ databases">
        <authorList>
            <person name="Steffen K."/>
            <person name="Cardenas P."/>
        </authorList>
    </citation>
    <scope>NUCLEOTIDE SEQUENCE</scope>
</reference>
<organism evidence="3 4">
    <name type="scientific">Geodia barretti</name>
    <name type="common">Barrett's horny sponge</name>
    <dbReference type="NCBI Taxonomy" id="519541"/>
    <lineage>
        <taxon>Eukaryota</taxon>
        <taxon>Metazoa</taxon>
        <taxon>Porifera</taxon>
        <taxon>Demospongiae</taxon>
        <taxon>Heteroscleromorpha</taxon>
        <taxon>Tetractinellida</taxon>
        <taxon>Astrophorina</taxon>
        <taxon>Geodiidae</taxon>
        <taxon>Geodia</taxon>
    </lineage>
</organism>
<dbReference type="GO" id="GO:0005576">
    <property type="term" value="C:extracellular region"/>
    <property type="evidence" value="ECO:0007669"/>
    <property type="project" value="InterPro"/>
</dbReference>
<dbReference type="InterPro" id="IPR008405">
    <property type="entry name" value="ApoL"/>
</dbReference>
<dbReference type="PANTHER" id="PTHR14096:SF28">
    <property type="entry name" value="APOLIPOPROTEIN L, 1-RELATED"/>
    <property type="match status" value="1"/>
</dbReference>
<evidence type="ECO:0000256" key="2">
    <source>
        <dbReference type="SAM" id="MobiDB-lite"/>
    </source>
</evidence>
<dbReference type="Pfam" id="PF05461">
    <property type="entry name" value="ApoL"/>
    <property type="match status" value="1"/>
</dbReference>
<gene>
    <name evidence="3" type="ORF">GBAR_LOCUS38</name>
</gene>
<comment type="similarity">
    <text evidence="1">Belongs to the apolipoprotein L family.</text>
</comment>
<dbReference type="EMBL" id="CASHTH010000007">
    <property type="protein sequence ID" value="CAI7988698.1"/>
    <property type="molecule type" value="Genomic_DNA"/>
</dbReference>
<sequence>MDGKSVSRERLEQLLPAAYDSYQLLVPALDLMVHNRIETLRQLNQIADALDKRHRLGNIAKVAGSATGILGSAAAAAGVALTPLTLGVRPGLNGRRGSSCHPRIIRNTGSSRDRESVRENRLGDGSAGDRRGQAAV</sequence>
<protein>
    <submittedName>
        <fullName evidence="3">Uncharacterized protein</fullName>
    </submittedName>
</protein>
<evidence type="ECO:0000256" key="1">
    <source>
        <dbReference type="ARBA" id="ARBA00010090"/>
    </source>
</evidence>
<evidence type="ECO:0000313" key="3">
    <source>
        <dbReference type="EMBL" id="CAI7988698.1"/>
    </source>
</evidence>